<evidence type="ECO:0000256" key="1">
    <source>
        <dbReference type="ARBA" id="ARBA00023002"/>
    </source>
</evidence>
<dbReference type="VEuPathDB" id="TriTrypDB:LbrM.14.1300"/>
<dbReference type="InterPro" id="IPR036291">
    <property type="entry name" value="NAD(P)-bd_dom_sf"/>
</dbReference>
<dbReference type="SUPFAM" id="SSF51735">
    <property type="entry name" value="NAD(P)-binding Rossmann-fold domains"/>
    <property type="match status" value="1"/>
</dbReference>
<organism evidence="4 5">
    <name type="scientific">Leishmania braziliensis MHOM/BR/75/M2904</name>
    <dbReference type="NCBI Taxonomy" id="420245"/>
    <lineage>
        <taxon>Eukaryota</taxon>
        <taxon>Discoba</taxon>
        <taxon>Euglenozoa</taxon>
        <taxon>Kinetoplastea</taxon>
        <taxon>Metakinetoplastina</taxon>
        <taxon>Trypanosomatida</taxon>
        <taxon>Trypanosomatidae</taxon>
        <taxon>Leishmaniinae</taxon>
        <taxon>Leishmania</taxon>
        <taxon>Leishmania braziliensis species complex</taxon>
    </lineage>
</organism>
<dbReference type="CDD" id="cd05300">
    <property type="entry name" value="2-Hacid_dh_1"/>
    <property type="match status" value="1"/>
</dbReference>
<dbReference type="InterPro" id="IPR006140">
    <property type="entry name" value="D-isomer_DH_NAD-bd"/>
</dbReference>
<dbReference type="AlphaFoldDB" id="A0A3P3Z4K5"/>
<sequence>MVPTICVCVDGDSCAEVIDFLEKKLSGSVSAIVSGTDASRFAAVKADNDGIVLIILGRSAHAVIKDLCDDYGKETRRVKLIYSISAGVDAYRLSELQQELSGILFCNAQGCSSNILAEYVAFSMLYFNRSPWRLVASKNEKKWNRFNCIELRRQKMVIIGYGDIGQACGEKATALGMEVTGIRRSGDNKADRFGVMVRGNDALDESIREADFVVGVLPGTHDTKHFFNKEFFAKMKPSAVFINIGRGMSQCEADVAEALNKGIIRGAALDVFEVEPLPKDSLLWEVPDCKLLITPHCGNLTENVIERTMEIFMDIFEEFFTHGRISAHTVCLKRGY</sequence>
<evidence type="ECO:0000256" key="2">
    <source>
        <dbReference type="ARBA" id="ARBA00023027"/>
    </source>
</evidence>
<dbReference type="KEGG" id="lbz:LBRM_14_1300"/>
<dbReference type="PANTHER" id="PTHR43333">
    <property type="entry name" value="2-HACID_DH_C DOMAIN-CONTAINING PROTEIN"/>
    <property type="match status" value="1"/>
</dbReference>
<dbReference type="Proteomes" id="UP000319462">
    <property type="component" value="Chromosome 20"/>
</dbReference>
<evidence type="ECO:0000313" key="5">
    <source>
        <dbReference type="Proteomes" id="UP000319462"/>
    </source>
</evidence>
<dbReference type="PANTHER" id="PTHR43333:SF1">
    <property type="entry name" value="D-ISOMER SPECIFIC 2-HYDROXYACID DEHYDROGENASE NAD-BINDING DOMAIN-CONTAINING PROTEIN"/>
    <property type="match status" value="1"/>
</dbReference>
<evidence type="ECO:0000313" key="4">
    <source>
        <dbReference type="EMBL" id="SYZ65147.1"/>
    </source>
</evidence>
<dbReference type="GO" id="GO:0016491">
    <property type="term" value="F:oxidoreductase activity"/>
    <property type="evidence" value="ECO:0007669"/>
    <property type="project" value="UniProtKB-KW"/>
</dbReference>
<reference evidence="4 5" key="1">
    <citation type="submission" date="2018-09" db="EMBL/GenBank/DDBJ databases">
        <authorList>
            <person name="Peiro R."/>
            <person name="Begona"/>
            <person name="Cbmso G."/>
            <person name="Lopez M."/>
            <person name="Gonzalez S."/>
        </authorList>
    </citation>
    <scope>NUCLEOTIDE SEQUENCE [LARGE SCALE GENOMIC DNA]</scope>
</reference>
<proteinExistence type="predicted"/>
<dbReference type="EMBL" id="LS997619">
    <property type="protein sequence ID" value="SYZ65147.1"/>
    <property type="molecule type" value="Genomic_DNA"/>
</dbReference>
<dbReference type="GO" id="GO:0051287">
    <property type="term" value="F:NAD binding"/>
    <property type="evidence" value="ECO:0007669"/>
    <property type="project" value="InterPro"/>
</dbReference>
<gene>
    <name evidence="4" type="ORF">LBRM2904_20.1860</name>
</gene>
<dbReference type="Pfam" id="PF02826">
    <property type="entry name" value="2-Hacid_dh_C"/>
    <property type="match status" value="1"/>
</dbReference>
<dbReference type="RefSeq" id="XP_001563416.2">
    <property type="nucleotide sequence ID" value="XM_001563366.2"/>
</dbReference>
<keyword evidence="2" id="KW-0520">NAD</keyword>
<accession>A0A3P3Z4K5</accession>
<protein>
    <submittedName>
        <fullName evidence="4">D-isomer_specific_2-hydroxyacid_dehydrogenase-_protein</fullName>
    </submittedName>
</protein>
<name>A0A3P3Z4K5_LEIBR</name>
<dbReference type="SUPFAM" id="SSF52283">
    <property type="entry name" value="Formate/glycerate dehydrogenase catalytic domain-like"/>
    <property type="match status" value="1"/>
</dbReference>
<keyword evidence="1" id="KW-0560">Oxidoreductase</keyword>
<evidence type="ECO:0000259" key="3">
    <source>
        <dbReference type="Pfam" id="PF02826"/>
    </source>
</evidence>
<dbReference type="Gene3D" id="3.40.50.720">
    <property type="entry name" value="NAD(P)-binding Rossmann-like Domain"/>
    <property type="match status" value="2"/>
</dbReference>
<feature type="domain" description="D-isomer specific 2-hydroxyacid dehydrogenase NAD-binding" evidence="3">
    <location>
        <begin position="124"/>
        <end position="298"/>
    </location>
</feature>